<gene>
    <name evidence="2" type="ORF">AX13_09910</name>
</gene>
<keyword evidence="1" id="KW-1133">Transmembrane helix</keyword>
<dbReference type="PATRIC" id="fig|1457173.3.peg.3385"/>
<evidence type="ECO:0000313" key="3">
    <source>
        <dbReference type="Proteomes" id="UP000020766"/>
    </source>
</evidence>
<sequence length="108" mass="11155">MDFPPFCPYCQSRDVVPRATGLKIFGAIGIVVGAAGAFKASLKALQVLQSGSVALPGIALTGIASAVLTAMSASALGCEIGTKAGAQLDRMLLGNRFCRSCKRSFIYL</sequence>
<organism evidence="2 3">
    <name type="scientific">Comamonas aquatica DA1877</name>
    <dbReference type="NCBI Taxonomy" id="1457173"/>
    <lineage>
        <taxon>Bacteria</taxon>
        <taxon>Pseudomonadati</taxon>
        <taxon>Pseudomonadota</taxon>
        <taxon>Betaproteobacteria</taxon>
        <taxon>Burkholderiales</taxon>
        <taxon>Comamonadaceae</taxon>
        <taxon>Comamonas</taxon>
    </lineage>
</organism>
<protein>
    <submittedName>
        <fullName evidence="2">Uncharacterized protein</fullName>
    </submittedName>
</protein>
<evidence type="ECO:0000313" key="2">
    <source>
        <dbReference type="EMBL" id="EXU78716.1"/>
    </source>
</evidence>
<keyword evidence="1" id="KW-0812">Transmembrane</keyword>
<feature type="transmembrane region" description="Helical" evidence="1">
    <location>
        <begin position="24"/>
        <end position="42"/>
    </location>
</feature>
<name>A0A014MAH0_9BURK</name>
<keyword evidence="1" id="KW-0472">Membrane</keyword>
<keyword evidence="3" id="KW-1185">Reference proteome</keyword>
<dbReference type="EMBL" id="JBOK01000028">
    <property type="protein sequence ID" value="EXU78716.1"/>
    <property type="molecule type" value="Genomic_DNA"/>
</dbReference>
<proteinExistence type="predicted"/>
<comment type="caution">
    <text evidence="2">The sequence shown here is derived from an EMBL/GenBank/DDBJ whole genome shotgun (WGS) entry which is preliminary data.</text>
</comment>
<dbReference type="Proteomes" id="UP000020766">
    <property type="component" value="Unassembled WGS sequence"/>
</dbReference>
<accession>A0A014MAH0</accession>
<reference evidence="2 3" key="1">
    <citation type="submission" date="2014-01" db="EMBL/GenBank/DDBJ databases">
        <title>Interspecies Systems Biology Uncovers Metabolites Affecting C. elegans Gene Expression and Life History Traits.</title>
        <authorList>
            <person name="Watson E."/>
            <person name="Macneil L.T."/>
            <person name="Ritter A.D."/>
            <person name="Yilmaz L.S."/>
            <person name="Rosebrock A.P."/>
            <person name="Caudy A.A."/>
            <person name="Walhout A.J."/>
        </authorList>
    </citation>
    <scope>NUCLEOTIDE SEQUENCE [LARGE SCALE GENOMIC DNA]</scope>
    <source>
        <strain evidence="2 3">DA1877</strain>
    </source>
</reference>
<dbReference type="RefSeq" id="WP_051519679.1">
    <property type="nucleotide sequence ID" value="NZ_JBOK01000028.1"/>
</dbReference>
<feature type="transmembrane region" description="Helical" evidence="1">
    <location>
        <begin position="54"/>
        <end position="76"/>
    </location>
</feature>
<dbReference type="AlphaFoldDB" id="A0A014MAH0"/>
<evidence type="ECO:0000256" key="1">
    <source>
        <dbReference type="SAM" id="Phobius"/>
    </source>
</evidence>